<name>A0AAE2C2P2_9LAMI</name>
<evidence type="ECO:0000313" key="4">
    <source>
        <dbReference type="Proteomes" id="UP001289374"/>
    </source>
</evidence>
<evidence type="ECO:0000259" key="2">
    <source>
        <dbReference type="Pfam" id="PF25089"/>
    </source>
</evidence>
<accession>A0AAE2C2P2</accession>
<keyword evidence="4" id="KW-1185">Reference proteome</keyword>
<feature type="domain" description="DUF7804" evidence="2">
    <location>
        <begin position="115"/>
        <end position="198"/>
    </location>
</feature>
<evidence type="ECO:0000256" key="1">
    <source>
        <dbReference type="SAM" id="MobiDB-lite"/>
    </source>
</evidence>
<proteinExistence type="predicted"/>
<dbReference type="PANTHER" id="PTHR35127">
    <property type="entry name" value="OS03G0736900 PROTEIN"/>
    <property type="match status" value="1"/>
</dbReference>
<dbReference type="Pfam" id="PF25089">
    <property type="entry name" value="DUF7804"/>
    <property type="match status" value="1"/>
</dbReference>
<dbReference type="AlphaFoldDB" id="A0AAE2C2P2"/>
<gene>
    <name evidence="3" type="ORF">Sango_0267200</name>
</gene>
<protein>
    <recommendedName>
        <fullName evidence="2">DUF7804 domain-containing protein</fullName>
    </recommendedName>
</protein>
<dbReference type="PANTHER" id="PTHR35127:SF1">
    <property type="entry name" value="GENOME ASSEMBLY, CHROMOSOME: A10"/>
    <property type="match status" value="1"/>
</dbReference>
<dbReference type="InterPro" id="IPR056706">
    <property type="entry name" value="DUF7804"/>
</dbReference>
<evidence type="ECO:0000313" key="3">
    <source>
        <dbReference type="EMBL" id="KAK4406862.1"/>
    </source>
</evidence>
<reference evidence="3" key="2">
    <citation type="journal article" date="2024" name="Plant">
        <title>Genomic evolution and insights into agronomic trait innovations of Sesamum species.</title>
        <authorList>
            <person name="Miao H."/>
            <person name="Wang L."/>
            <person name="Qu L."/>
            <person name="Liu H."/>
            <person name="Sun Y."/>
            <person name="Le M."/>
            <person name="Wang Q."/>
            <person name="Wei S."/>
            <person name="Zheng Y."/>
            <person name="Lin W."/>
            <person name="Duan Y."/>
            <person name="Cao H."/>
            <person name="Xiong S."/>
            <person name="Wang X."/>
            <person name="Wei L."/>
            <person name="Li C."/>
            <person name="Ma Q."/>
            <person name="Ju M."/>
            <person name="Zhao R."/>
            <person name="Li G."/>
            <person name="Mu C."/>
            <person name="Tian Q."/>
            <person name="Mei H."/>
            <person name="Zhang T."/>
            <person name="Gao T."/>
            <person name="Zhang H."/>
        </authorList>
    </citation>
    <scope>NUCLEOTIDE SEQUENCE</scope>
    <source>
        <strain evidence="3">K16</strain>
    </source>
</reference>
<dbReference type="EMBL" id="JACGWL010000002">
    <property type="protein sequence ID" value="KAK4406862.1"/>
    <property type="molecule type" value="Genomic_DNA"/>
</dbReference>
<comment type="caution">
    <text evidence="3">The sequence shown here is derived from an EMBL/GenBank/DDBJ whole genome shotgun (WGS) entry which is preliminary data.</text>
</comment>
<feature type="region of interest" description="Disordered" evidence="1">
    <location>
        <begin position="80"/>
        <end position="117"/>
    </location>
</feature>
<dbReference type="Proteomes" id="UP001289374">
    <property type="component" value="Unassembled WGS sequence"/>
</dbReference>
<sequence>MACHIGLAITTNLQSQICPTHPAGATFRLKNSRVLPSLAIQFKVRKVQRAMTSLKPARLLIPVDIKLAVHKKDIQVSLDKHLPHSPSTQEDQAMDGGGGGGGKREEEEEEERRYNSQKLDEWVRDSAVEIVHNLDEAPFLVHIYCNGNSTNGDGSPPKMRIKTVKEKAIADNWPMIEERWKGGRGIPNGVILVEELKTPLVVRSMEPQASS</sequence>
<reference evidence="3" key="1">
    <citation type="submission" date="2020-06" db="EMBL/GenBank/DDBJ databases">
        <authorList>
            <person name="Li T."/>
            <person name="Hu X."/>
            <person name="Zhang T."/>
            <person name="Song X."/>
            <person name="Zhang H."/>
            <person name="Dai N."/>
            <person name="Sheng W."/>
            <person name="Hou X."/>
            <person name="Wei L."/>
        </authorList>
    </citation>
    <scope>NUCLEOTIDE SEQUENCE</scope>
    <source>
        <strain evidence="3">K16</strain>
        <tissue evidence="3">Leaf</tissue>
    </source>
</reference>
<organism evidence="3 4">
    <name type="scientific">Sesamum angolense</name>
    <dbReference type="NCBI Taxonomy" id="2727404"/>
    <lineage>
        <taxon>Eukaryota</taxon>
        <taxon>Viridiplantae</taxon>
        <taxon>Streptophyta</taxon>
        <taxon>Embryophyta</taxon>
        <taxon>Tracheophyta</taxon>
        <taxon>Spermatophyta</taxon>
        <taxon>Magnoliopsida</taxon>
        <taxon>eudicotyledons</taxon>
        <taxon>Gunneridae</taxon>
        <taxon>Pentapetalae</taxon>
        <taxon>asterids</taxon>
        <taxon>lamiids</taxon>
        <taxon>Lamiales</taxon>
        <taxon>Pedaliaceae</taxon>
        <taxon>Sesamum</taxon>
    </lineage>
</organism>